<name>A0A2V2LDT3_9RHOB</name>
<dbReference type="OrthoDB" id="9928302at2"/>
<dbReference type="Proteomes" id="UP000245680">
    <property type="component" value="Unassembled WGS sequence"/>
</dbReference>
<evidence type="ECO:0000313" key="1">
    <source>
        <dbReference type="EMBL" id="PWR03710.1"/>
    </source>
</evidence>
<organism evidence="1 2">
    <name type="scientific">Meridianimarinicoccus roseus</name>
    <dbReference type="NCBI Taxonomy" id="2072018"/>
    <lineage>
        <taxon>Bacteria</taxon>
        <taxon>Pseudomonadati</taxon>
        <taxon>Pseudomonadota</taxon>
        <taxon>Alphaproteobacteria</taxon>
        <taxon>Rhodobacterales</taxon>
        <taxon>Paracoccaceae</taxon>
        <taxon>Meridianimarinicoccus</taxon>
    </lineage>
</organism>
<protein>
    <submittedName>
        <fullName evidence="1">Uncharacterized protein</fullName>
    </submittedName>
</protein>
<dbReference type="EMBL" id="QGKU01000021">
    <property type="protein sequence ID" value="PWR03710.1"/>
    <property type="molecule type" value="Genomic_DNA"/>
</dbReference>
<proteinExistence type="predicted"/>
<comment type="caution">
    <text evidence="1">The sequence shown here is derived from an EMBL/GenBank/DDBJ whole genome shotgun (WGS) entry which is preliminary data.</text>
</comment>
<keyword evidence="2" id="KW-1185">Reference proteome</keyword>
<reference evidence="1 2" key="1">
    <citation type="submission" date="2018-05" db="EMBL/GenBank/DDBJ databases">
        <title>Rhodobacteraceae gen. nov., sp. nov. isolated from sea water.</title>
        <authorList>
            <person name="Ren Y."/>
        </authorList>
    </citation>
    <scope>NUCLEOTIDE SEQUENCE [LARGE SCALE GENOMIC DNA]</scope>
    <source>
        <strain evidence="1 2">TG-679</strain>
    </source>
</reference>
<dbReference type="RefSeq" id="WP_109810641.1">
    <property type="nucleotide sequence ID" value="NZ_QGKU01000021.1"/>
</dbReference>
<gene>
    <name evidence="1" type="ORF">DKT77_05085</name>
</gene>
<evidence type="ECO:0000313" key="2">
    <source>
        <dbReference type="Proteomes" id="UP000245680"/>
    </source>
</evidence>
<dbReference type="AlphaFoldDB" id="A0A2V2LDT3"/>
<sequence length="197" mass="22092">MAGPDTLFKDTSGDRAELRVLYDMQRQGFETILLLRNSSGNGIDLVGLRLLTGPKVLRFIEVKYNTARESAQQKQGGNSFVRDRLQVAVSATMLSNYSGDKDHSYALYPPTGGGRDWKIEKITLGEGAELLLPYFELGGEHLTQTEIDRLLEELEKDPNYAPPPLKRPTDFVVEFHLVRVTGKGEINSKSWTLKPPR</sequence>
<accession>A0A2V2LDT3</accession>